<comment type="caution">
    <text evidence="2">The sequence shown here is derived from an EMBL/GenBank/DDBJ whole genome shotgun (WGS) entry which is preliminary data.</text>
</comment>
<feature type="compositionally biased region" description="Polar residues" evidence="1">
    <location>
        <begin position="185"/>
        <end position="197"/>
    </location>
</feature>
<accession>A0A9Q0CAI7</accession>
<dbReference type="Proteomes" id="UP001151287">
    <property type="component" value="Unassembled WGS sequence"/>
</dbReference>
<evidence type="ECO:0000313" key="3">
    <source>
        <dbReference type="Proteomes" id="UP001151287"/>
    </source>
</evidence>
<dbReference type="PANTHER" id="PTHR33598:SF2">
    <property type="entry name" value="MAR-BINDING FILAMENT-LIKE PROTEIN"/>
    <property type="match status" value="1"/>
</dbReference>
<evidence type="ECO:0000256" key="1">
    <source>
        <dbReference type="SAM" id="MobiDB-lite"/>
    </source>
</evidence>
<organism evidence="2 3">
    <name type="scientific">Rhynchospora breviuscula</name>
    <dbReference type="NCBI Taxonomy" id="2022672"/>
    <lineage>
        <taxon>Eukaryota</taxon>
        <taxon>Viridiplantae</taxon>
        <taxon>Streptophyta</taxon>
        <taxon>Embryophyta</taxon>
        <taxon>Tracheophyta</taxon>
        <taxon>Spermatophyta</taxon>
        <taxon>Magnoliopsida</taxon>
        <taxon>Liliopsida</taxon>
        <taxon>Poales</taxon>
        <taxon>Cyperaceae</taxon>
        <taxon>Cyperoideae</taxon>
        <taxon>Rhynchosporeae</taxon>
        <taxon>Rhynchospora</taxon>
    </lineage>
</organism>
<dbReference type="AlphaFoldDB" id="A0A9Q0CAI7"/>
<gene>
    <name evidence="2" type="ORF">LUZ63_014355</name>
</gene>
<evidence type="ECO:0000313" key="2">
    <source>
        <dbReference type="EMBL" id="KAJ1690200.1"/>
    </source>
</evidence>
<dbReference type="PANTHER" id="PTHR33598">
    <property type="entry name" value="OS02G0833400 PROTEIN"/>
    <property type="match status" value="1"/>
</dbReference>
<proteinExistence type="predicted"/>
<dbReference type="OrthoDB" id="4115at2759"/>
<protein>
    <recommendedName>
        <fullName evidence="4">MAR-binding filament-like protein 1</fullName>
    </recommendedName>
</protein>
<sequence>MPTVVAGFSPPDLLLRGRTSFVQVQPPSLPARSGTYLPSLLSNHKASRLSLTVASSSSSFSSSSSGFDGGLDEKGNSGSSFNKKSVLSTLIQDIEPLDVSAIQKDVPAETVDAMKRTISGMLGLLPSDQFHVGVEAFWDPLFKLLVSSMMTGYTLRNAEYRLSFERNLDFPEDESDSPKKDTGNKMLSTENAEISSSEDVCRKVESDSEKKCEESLDRDIDVEGLGEMSSEARNYIIQMQSCINYMKKELHNLKRRNSALQMQQFVGEEKNDLLDYLRSLKPEKVAELSEPTCPGVEETIHSVAHGLLATLSPKMRAPPPDKAKDQTFDFGKEDSTEIVENTSLQFQPLISVPRDYLARLLFWCMLLGHYIRGLEYRLELSQLLTISSGVGPSSQNQSL</sequence>
<dbReference type="EMBL" id="JAMQYH010000004">
    <property type="protein sequence ID" value="KAJ1690200.1"/>
    <property type="molecule type" value="Genomic_DNA"/>
</dbReference>
<evidence type="ECO:0008006" key="4">
    <source>
        <dbReference type="Google" id="ProtNLM"/>
    </source>
</evidence>
<feature type="region of interest" description="Disordered" evidence="1">
    <location>
        <begin position="169"/>
        <end position="197"/>
    </location>
</feature>
<keyword evidence="3" id="KW-1185">Reference proteome</keyword>
<dbReference type="Pfam" id="PF05542">
    <property type="entry name" value="DUF760"/>
    <property type="match status" value="2"/>
</dbReference>
<name>A0A9Q0CAI7_9POAL</name>
<dbReference type="InterPro" id="IPR008479">
    <property type="entry name" value="DUF760"/>
</dbReference>
<reference evidence="2" key="1">
    <citation type="journal article" date="2022" name="Cell">
        <title>Repeat-based holocentromeres influence genome architecture and karyotype evolution.</title>
        <authorList>
            <person name="Hofstatter P.G."/>
            <person name="Thangavel G."/>
            <person name="Lux T."/>
            <person name="Neumann P."/>
            <person name="Vondrak T."/>
            <person name="Novak P."/>
            <person name="Zhang M."/>
            <person name="Costa L."/>
            <person name="Castellani M."/>
            <person name="Scott A."/>
            <person name="Toegelov H."/>
            <person name="Fuchs J."/>
            <person name="Mata-Sucre Y."/>
            <person name="Dias Y."/>
            <person name="Vanzela A.L.L."/>
            <person name="Huettel B."/>
            <person name="Almeida C.C.S."/>
            <person name="Simkova H."/>
            <person name="Souza G."/>
            <person name="Pedrosa-Harand A."/>
            <person name="Macas J."/>
            <person name="Mayer K.F.X."/>
            <person name="Houben A."/>
            <person name="Marques A."/>
        </authorList>
    </citation>
    <scope>NUCLEOTIDE SEQUENCE</scope>
    <source>
        <strain evidence="2">RhyBre1mFocal</strain>
    </source>
</reference>